<protein>
    <submittedName>
        <fullName evidence="2">Uncharacterized protein</fullName>
    </submittedName>
</protein>
<evidence type="ECO:0000313" key="2">
    <source>
        <dbReference type="EMBL" id="KAJ4493142.1"/>
    </source>
</evidence>
<dbReference type="EMBL" id="JANVFS010000004">
    <property type="protein sequence ID" value="KAJ4493142.1"/>
    <property type="molecule type" value="Genomic_DNA"/>
</dbReference>
<gene>
    <name evidence="2" type="ORF">C8J55DRAFT_485837</name>
</gene>
<organism evidence="2 3">
    <name type="scientific">Lentinula lateritia</name>
    <dbReference type="NCBI Taxonomy" id="40482"/>
    <lineage>
        <taxon>Eukaryota</taxon>
        <taxon>Fungi</taxon>
        <taxon>Dikarya</taxon>
        <taxon>Basidiomycota</taxon>
        <taxon>Agaricomycotina</taxon>
        <taxon>Agaricomycetes</taxon>
        <taxon>Agaricomycetidae</taxon>
        <taxon>Agaricales</taxon>
        <taxon>Marasmiineae</taxon>
        <taxon>Omphalotaceae</taxon>
        <taxon>Lentinula</taxon>
    </lineage>
</organism>
<name>A0A9W9DZA1_9AGAR</name>
<accession>A0A9W9DZA1</accession>
<evidence type="ECO:0000256" key="1">
    <source>
        <dbReference type="SAM" id="MobiDB-lite"/>
    </source>
</evidence>
<evidence type="ECO:0000313" key="3">
    <source>
        <dbReference type="Proteomes" id="UP001150238"/>
    </source>
</evidence>
<dbReference type="AlphaFoldDB" id="A0A9W9DZA1"/>
<dbReference type="Proteomes" id="UP001150238">
    <property type="component" value="Unassembled WGS sequence"/>
</dbReference>
<comment type="caution">
    <text evidence="2">The sequence shown here is derived from an EMBL/GenBank/DDBJ whole genome shotgun (WGS) entry which is preliminary data.</text>
</comment>
<reference evidence="2" key="1">
    <citation type="submission" date="2022-08" db="EMBL/GenBank/DDBJ databases">
        <authorList>
            <consortium name="DOE Joint Genome Institute"/>
            <person name="Min B."/>
            <person name="Riley R."/>
            <person name="Sierra-Patev S."/>
            <person name="Naranjo-Ortiz M."/>
            <person name="Looney B."/>
            <person name="Konkel Z."/>
            <person name="Slot J.C."/>
            <person name="Sakamoto Y."/>
            <person name="Steenwyk J.L."/>
            <person name="Rokas A."/>
            <person name="Carro J."/>
            <person name="Camarero S."/>
            <person name="Ferreira P."/>
            <person name="Molpeceres G."/>
            <person name="Ruiz-Duenas F.J."/>
            <person name="Serrano A."/>
            <person name="Henrissat B."/>
            <person name="Drula E."/>
            <person name="Hughes K.W."/>
            <person name="Mata J.L."/>
            <person name="Ishikawa N.K."/>
            <person name="Vargas-Isla R."/>
            <person name="Ushijima S."/>
            <person name="Smith C.A."/>
            <person name="Ahrendt S."/>
            <person name="Andreopoulos W."/>
            <person name="He G."/>
            <person name="Labutti K."/>
            <person name="Lipzen A."/>
            <person name="Ng V."/>
            <person name="Sandor L."/>
            <person name="Barry K."/>
            <person name="Martinez A.T."/>
            <person name="Xiao Y."/>
            <person name="Gibbons J.G."/>
            <person name="Terashima K."/>
            <person name="Hibbett D.S."/>
            <person name="Grigoriev I.V."/>
        </authorList>
    </citation>
    <scope>NUCLEOTIDE SEQUENCE</scope>
    <source>
        <strain evidence="2">Sp2 HRB7682 ss15</strain>
    </source>
</reference>
<proteinExistence type="predicted"/>
<reference evidence="2" key="2">
    <citation type="journal article" date="2023" name="Proc. Natl. Acad. Sci. U.S.A.">
        <title>A global phylogenomic analysis of the shiitake genus Lentinula.</title>
        <authorList>
            <person name="Sierra-Patev S."/>
            <person name="Min B."/>
            <person name="Naranjo-Ortiz M."/>
            <person name="Looney B."/>
            <person name="Konkel Z."/>
            <person name="Slot J.C."/>
            <person name="Sakamoto Y."/>
            <person name="Steenwyk J.L."/>
            <person name="Rokas A."/>
            <person name="Carro J."/>
            <person name="Camarero S."/>
            <person name="Ferreira P."/>
            <person name="Molpeceres G."/>
            <person name="Ruiz-Duenas F.J."/>
            <person name="Serrano A."/>
            <person name="Henrissat B."/>
            <person name="Drula E."/>
            <person name="Hughes K.W."/>
            <person name="Mata J.L."/>
            <person name="Ishikawa N.K."/>
            <person name="Vargas-Isla R."/>
            <person name="Ushijima S."/>
            <person name="Smith C.A."/>
            <person name="Donoghue J."/>
            <person name="Ahrendt S."/>
            <person name="Andreopoulos W."/>
            <person name="He G."/>
            <person name="LaButti K."/>
            <person name="Lipzen A."/>
            <person name="Ng V."/>
            <person name="Riley R."/>
            <person name="Sandor L."/>
            <person name="Barry K."/>
            <person name="Martinez A.T."/>
            <person name="Xiao Y."/>
            <person name="Gibbons J.G."/>
            <person name="Terashima K."/>
            <person name="Grigoriev I.V."/>
            <person name="Hibbett D."/>
        </authorList>
    </citation>
    <scope>NUCLEOTIDE SEQUENCE</scope>
    <source>
        <strain evidence="2">Sp2 HRB7682 ss15</strain>
    </source>
</reference>
<sequence length="156" mass="16841">MTGLKFILPVVMTCVEGCNNRLKSVGNYLTPAQLLTILARGISATPTAILSEQGIVIDETTVHKDWITACHDLEVCFKTHLVSADCTGHRGNFAPNTSGGSNNVPLHKRTAISEPTGHPNKRSTTDNLSSATGTGPFYMRAFSKMPEAMQKEQLLV</sequence>
<feature type="region of interest" description="Disordered" evidence="1">
    <location>
        <begin position="96"/>
        <end position="132"/>
    </location>
</feature>